<keyword evidence="1" id="KW-0732">Signal</keyword>
<dbReference type="InterPro" id="IPR003599">
    <property type="entry name" value="Ig_sub"/>
</dbReference>
<evidence type="ECO:0000313" key="5">
    <source>
        <dbReference type="Proteomes" id="UP001626550"/>
    </source>
</evidence>
<comment type="caution">
    <text evidence="4">The sequence shown here is derived from an EMBL/GenBank/DDBJ whole genome shotgun (WGS) entry which is preliminary data.</text>
</comment>
<evidence type="ECO:0000256" key="1">
    <source>
        <dbReference type="ARBA" id="ARBA00022729"/>
    </source>
</evidence>
<dbReference type="InterPro" id="IPR003006">
    <property type="entry name" value="Ig/MHC_CS"/>
</dbReference>
<dbReference type="PROSITE" id="PS00290">
    <property type="entry name" value="IG_MHC"/>
    <property type="match status" value="1"/>
</dbReference>
<dbReference type="PROSITE" id="PS50835">
    <property type="entry name" value="IG_LIKE"/>
    <property type="match status" value="2"/>
</dbReference>
<dbReference type="InterPro" id="IPR050958">
    <property type="entry name" value="Cell_Adh-Cytoskel_Orgn"/>
</dbReference>
<dbReference type="EMBL" id="JBJKFK010000283">
    <property type="protein sequence ID" value="KAL3318132.1"/>
    <property type="molecule type" value="Genomic_DNA"/>
</dbReference>
<dbReference type="InterPro" id="IPR007110">
    <property type="entry name" value="Ig-like_dom"/>
</dbReference>
<dbReference type="PANTHER" id="PTHR45080">
    <property type="entry name" value="CONTACTIN 5"/>
    <property type="match status" value="1"/>
</dbReference>
<evidence type="ECO:0000313" key="4">
    <source>
        <dbReference type="EMBL" id="KAL3318132.1"/>
    </source>
</evidence>
<organism evidence="4 5">
    <name type="scientific">Cichlidogyrus casuarinus</name>
    <dbReference type="NCBI Taxonomy" id="1844966"/>
    <lineage>
        <taxon>Eukaryota</taxon>
        <taxon>Metazoa</taxon>
        <taxon>Spiralia</taxon>
        <taxon>Lophotrochozoa</taxon>
        <taxon>Platyhelminthes</taxon>
        <taxon>Monogenea</taxon>
        <taxon>Monopisthocotylea</taxon>
        <taxon>Dactylogyridea</taxon>
        <taxon>Ancyrocephalidae</taxon>
        <taxon>Cichlidogyrus</taxon>
    </lineage>
</organism>
<reference evidence="4 5" key="1">
    <citation type="submission" date="2024-11" db="EMBL/GenBank/DDBJ databases">
        <title>Adaptive evolution of stress response genes in parasites aligns with host niche diversity.</title>
        <authorList>
            <person name="Hahn C."/>
            <person name="Resl P."/>
        </authorList>
    </citation>
    <scope>NUCLEOTIDE SEQUENCE [LARGE SCALE GENOMIC DNA]</scope>
    <source>
        <strain evidence="4">EGGRZ-B1_66</strain>
        <tissue evidence="4">Body</tissue>
    </source>
</reference>
<dbReference type="Gene3D" id="2.60.40.10">
    <property type="entry name" value="Immunoglobulins"/>
    <property type="match status" value="2"/>
</dbReference>
<protein>
    <recommendedName>
        <fullName evidence="3">Ig-like domain-containing protein</fullName>
    </recommendedName>
</protein>
<dbReference type="PANTHER" id="PTHR45080:SF8">
    <property type="entry name" value="IG-LIKE DOMAIN-CONTAINING PROTEIN"/>
    <property type="match status" value="1"/>
</dbReference>
<feature type="non-terminal residue" evidence="4">
    <location>
        <position position="1"/>
    </location>
</feature>
<name>A0ABD2QFP8_9PLAT</name>
<proteinExistence type="predicted"/>
<dbReference type="AlphaFoldDB" id="A0ABD2QFP8"/>
<keyword evidence="2" id="KW-1015">Disulfide bond</keyword>
<dbReference type="InterPro" id="IPR013783">
    <property type="entry name" value="Ig-like_fold"/>
</dbReference>
<accession>A0ABD2QFP8</accession>
<dbReference type="SMART" id="SM00409">
    <property type="entry name" value="IG"/>
    <property type="match status" value="2"/>
</dbReference>
<sequence length="491" mass="55478">IAHDSHKFDMVVQENGHLHISSFSPLHQGTFHCSVQHPGGTADSWPPFILFPPHIQDDKFEPDPNAIGFQIYATEGEPVTMKCPRPSGTRLPILWSTRRLLSSQASPNLPAGVSMDPAQGTITIDSFDAQEHTKFYICENTANGNKEFGFRLEAKRIVRPSANSFSPPVAQNQTLTARYDKPMRIRYYQDYTPLMYNDIPTDVSNPPPLISWSHKGLAIKSVDPDSRIRPNVYVDAGGRHLVIQKVTDQELGPYRISFSNDAGQVDVDFLLKAIVEPDLETNLNKTIIDKGHRLDLSCGLKYGRRQPPSDYSIVWKLNNQEIATVPELRSTTSVDQRTAKLTINDVSYRHNGLFTCYVRLPSINRDYQGNRYQRYTSGAVKTFLEAGYPGNLPCKIRGFGKIDIQWMRLEHNSWIPLQSKTVTLMASSVQSDLDISYDFNSALRQHDSGIYKLIAQPLEELYPASIERVYDLIVGGEFVNNSRQLQRNKHA</sequence>
<feature type="domain" description="Ig-like" evidence="3">
    <location>
        <begin position="277"/>
        <end position="358"/>
    </location>
</feature>
<keyword evidence="5" id="KW-1185">Reference proteome</keyword>
<feature type="domain" description="Ig-like" evidence="3">
    <location>
        <begin position="46"/>
        <end position="138"/>
    </location>
</feature>
<dbReference type="Proteomes" id="UP001626550">
    <property type="component" value="Unassembled WGS sequence"/>
</dbReference>
<dbReference type="InterPro" id="IPR036179">
    <property type="entry name" value="Ig-like_dom_sf"/>
</dbReference>
<evidence type="ECO:0000259" key="3">
    <source>
        <dbReference type="PROSITE" id="PS50835"/>
    </source>
</evidence>
<dbReference type="SUPFAM" id="SSF48726">
    <property type="entry name" value="Immunoglobulin"/>
    <property type="match status" value="2"/>
</dbReference>
<gene>
    <name evidence="4" type="ORF">Ciccas_003198</name>
</gene>
<evidence type="ECO:0000256" key="2">
    <source>
        <dbReference type="ARBA" id="ARBA00023157"/>
    </source>
</evidence>